<accession>A0ABS5KXC6</accession>
<dbReference type="EMBL" id="JAAFYZ010000112">
    <property type="protein sequence ID" value="MBS2550718.1"/>
    <property type="molecule type" value="Genomic_DNA"/>
</dbReference>
<comment type="caution">
    <text evidence="1">The sequence shown here is derived from an EMBL/GenBank/DDBJ whole genome shotgun (WGS) entry which is preliminary data.</text>
</comment>
<sequence length="114" mass="11833">MTAMVNHTQTPDNLLPQRAQYVRDGIGMGIISINPDPAHPAVRLVLRDLSGTGAFAEFQVTARPGDVIGAGSRRLTITEVVAAPAGGSDGGLDRGYSDPVGHIAFRDEPVVGAS</sequence>
<evidence type="ECO:0000313" key="2">
    <source>
        <dbReference type="Proteomes" id="UP000730482"/>
    </source>
</evidence>
<proteinExistence type="predicted"/>
<keyword evidence="2" id="KW-1185">Reference proteome</keyword>
<reference evidence="1 2" key="1">
    <citation type="submission" date="2020-02" db="EMBL/GenBank/DDBJ databases">
        <title>Acidophilic actinobacteria isolated from forest soil.</title>
        <authorList>
            <person name="Golinska P."/>
        </authorList>
    </citation>
    <scope>NUCLEOTIDE SEQUENCE [LARGE SCALE GENOMIC DNA]</scope>
    <source>
        <strain evidence="1 2">NL8</strain>
    </source>
</reference>
<organism evidence="1 2">
    <name type="scientific">Catenulispora pinistramenti</name>
    <dbReference type="NCBI Taxonomy" id="2705254"/>
    <lineage>
        <taxon>Bacteria</taxon>
        <taxon>Bacillati</taxon>
        <taxon>Actinomycetota</taxon>
        <taxon>Actinomycetes</taxon>
        <taxon>Catenulisporales</taxon>
        <taxon>Catenulisporaceae</taxon>
        <taxon>Catenulispora</taxon>
    </lineage>
</organism>
<evidence type="ECO:0000313" key="1">
    <source>
        <dbReference type="EMBL" id="MBS2550718.1"/>
    </source>
</evidence>
<name>A0ABS5KXC6_9ACTN</name>
<dbReference type="RefSeq" id="WP_212014086.1">
    <property type="nucleotide sequence ID" value="NZ_JAAFYZ010000112.1"/>
</dbReference>
<dbReference type="Proteomes" id="UP000730482">
    <property type="component" value="Unassembled WGS sequence"/>
</dbReference>
<gene>
    <name evidence="1" type="ORF">KGQ19_27985</name>
</gene>
<protein>
    <recommendedName>
        <fullName evidence="3">PilZ domain-containing protein</fullName>
    </recommendedName>
</protein>
<evidence type="ECO:0008006" key="3">
    <source>
        <dbReference type="Google" id="ProtNLM"/>
    </source>
</evidence>